<dbReference type="OrthoDB" id="9798115at2"/>
<dbReference type="PANTHER" id="PTHR34474">
    <property type="entry name" value="SIGNAL TRANSDUCTION PROTEIN TRAP"/>
    <property type="match status" value="1"/>
</dbReference>
<evidence type="ECO:0000259" key="1">
    <source>
        <dbReference type="PROSITE" id="PS51725"/>
    </source>
</evidence>
<dbReference type="Gene3D" id="3.30.70.100">
    <property type="match status" value="1"/>
</dbReference>
<dbReference type="EMBL" id="LBIA02000001">
    <property type="protein sequence ID" value="TKT69991.1"/>
    <property type="molecule type" value="Genomic_DNA"/>
</dbReference>
<protein>
    <submittedName>
        <fullName evidence="2">Antibiotic biosynthesis monooxygenase</fullName>
    </submittedName>
</protein>
<dbReference type="SUPFAM" id="SSF54909">
    <property type="entry name" value="Dimeric alpha+beta barrel"/>
    <property type="match status" value="1"/>
</dbReference>
<dbReference type="PANTHER" id="PTHR34474:SF2">
    <property type="entry name" value="SIGNAL TRANSDUCTION PROTEIN TRAP"/>
    <property type="match status" value="1"/>
</dbReference>
<name>A0A4U6BJM5_9BRAD</name>
<organism evidence="2 3">
    <name type="scientific">Afipia massiliensis</name>
    <dbReference type="NCBI Taxonomy" id="211460"/>
    <lineage>
        <taxon>Bacteria</taxon>
        <taxon>Pseudomonadati</taxon>
        <taxon>Pseudomonadota</taxon>
        <taxon>Alphaproteobacteria</taxon>
        <taxon>Hyphomicrobiales</taxon>
        <taxon>Nitrobacteraceae</taxon>
        <taxon>Afipia</taxon>
    </lineage>
</organism>
<feature type="domain" description="ABM" evidence="1">
    <location>
        <begin position="2"/>
        <end position="98"/>
    </location>
</feature>
<proteinExistence type="predicted"/>
<dbReference type="Proteomes" id="UP000034832">
    <property type="component" value="Unassembled WGS sequence"/>
</dbReference>
<sequence>MFIAMNRFQVKTGSEQAFETVWATRESYLSELAGFIEFHLLRGPVAEDHTLYSTHTLWADKASFEAWTKSEQFRKAHARADNQTGPSLYLGHPKFEGFDIIQSERKTSAAA</sequence>
<dbReference type="PROSITE" id="PS51725">
    <property type="entry name" value="ABM"/>
    <property type="match status" value="1"/>
</dbReference>
<reference evidence="2" key="1">
    <citation type="submission" date="2019-04" db="EMBL/GenBank/DDBJ databases">
        <title>Whole genome sequencing of cave bacteria.</title>
        <authorList>
            <person name="Gan H.M."/>
            <person name="Barton H."/>
            <person name="Savka M.A."/>
        </authorList>
    </citation>
    <scope>NUCLEOTIDE SEQUENCE [LARGE SCALE GENOMIC DNA]</scope>
    <source>
        <strain evidence="2">LC387</strain>
    </source>
</reference>
<dbReference type="Pfam" id="PF03992">
    <property type="entry name" value="ABM"/>
    <property type="match status" value="1"/>
</dbReference>
<keyword evidence="3" id="KW-1185">Reference proteome</keyword>
<dbReference type="AlphaFoldDB" id="A0A4U6BJM5"/>
<evidence type="ECO:0000313" key="3">
    <source>
        <dbReference type="Proteomes" id="UP000034832"/>
    </source>
</evidence>
<dbReference type="STRING" id="211460.YH63_18530"/>
<dbReference type="InterPro" id="IPR050404">
    <property type="entry name" value="Heme-degrading_MO"/>
</dbReference>
<dbReference type="InterPro" id="IPR011008">
    <property type="entry name" value="Dimeric_a/b-barrel"/>
</dbReference>
<dbReference type="RefSeq" id="WP_046829332.1">
    <property type="nucleotide sequence ID" value="NZ_LBIA02000001.1"/>
</dbReference>
<accession>A0A4U6BJM5</accession>
<comment type="caution">
    <text evidence="2">The sequence shown here is derived from an EMBL/GenBank/DDBJ whole genome shotgun (WGS) entry which is preliminary data.</text>
</comment>
<dbReference type="GO" id="GO:0004497">
    <property type="term" value="F:monooxygenase activity"/>
    <property type="evidence" value="ECO:0007669"/>
    <property type="project" value="UniProtKB-KW"/>
</dbReference>
<dbReference type="InterPro" id="IPR007138">
    <property type="entry name" value="ABM_dom"/>
</dbReference>
<gene>
    <name evidence="2" type="ORF">YH63_000320</name>
</gene>
<keyword evidence="2" id="KW-0560">Oxidoreductase</keyword>
<evidence type="ECO:0000313" key="2">
    <source>
        <dbReference type="EMBL" id="TKT69991.1"/>
    </source>
</evidence>
<keyword evidence="2" id="KW-0503">Monooxygenase</keyword>